<reference evidence="2 3" key="1">
    <citation type="journal article" date="2019" name="Commun. Biol.">
        <title>The bagworm genome reveals a unique fibroin gene that provides high tensile strength.</title>
        <authorList>
            <person name="Kono N."/>
            <person name="Nakamura H."/>
            <person name="Ohtoshi R."/>
            <person name="Tomita M."/>
            <person name="Numata K."/>
            <person name="Arakawa K."/>
        </authorList>
    </citation>
    <scope>NUCLEOTIDE SEQUENCE [LARGE SCALE GENOMIC DNA]</scope>
</reference>
<organism evidence="2 3">
    <name type="scientific">Eumeta variegata</name>
    <name type="common">Bagworm moth</name>
    <name type="synonym">Eumeta japonica</name>
    <dbReference type="NCBI Taxonomy" id="151549"/>
    <lineage>
        <taxon>Eukaryota</taxon>
        <taxon>Metazoa</taxon>
        <taxon>Ecdysozoa</taxon>
        <taxon>Arthropoda</taxon>
        <taxon>Hexapoda</taxon>
        <taxon>Insecta</taxon>
        <taxon>Pterygota</taxon>
        <taxon>Neoptera</taxon>
        <taxon>Endopterygota</taxon>
        <taxon>Lepidoptera</taxon>
        <taxon>Glossata</taxon>
        <taxon>Ditrysia</taxon>
        <taxon>Tineoidea</taxon>
        <taxon>Psychidae</taxon>
        <taxon>Oiketicinae</taxon>
        <taxon>Eumeta</taxon>
    </lineage>
</organism>
<comment type="caution">
    <text evidence="2">The sequence shown here is derived from an EMBL/GenBank/DDBJ whole genome shotgun (WGS) entry which is preliminary data.</text>
</comment>
<sequence length="146" mass="16306">MQRHTAESDPTYLISHLHKLSQWSRHTRLGGGAYAALANPIILNIIRLRLFIRAHPARAVLMDRARPPMLRITLACLPLTPAPLPRPAAPRAPPGQARFRHYESDSTQRSNYSNGLVKQAVRRRAHGLARRARLAPAPPEVDPVLC</sequence>
<feature type="compositionally biased region" description="Polar residues" evidence="1">
    <location>
        <begin position="107"/>
        <end position="116"/>
    </location>
</feature>
<name>A0A4C1Y0X0_EUMVA</name>
<proteinExistence type="predicted"/>
<gene>
    <name evidence="2" type="ORF">EVAR_104015_1</name>
</gene>
<evidence type="ECO:0000256" key="1">
    <source>
        <dbReference type="SAM" id="MobiDB-lite"/>
    </source>
</evidence>
<dbReference type="EMBL" id="BGZK01000999">
    <property type="protein sequence ID" value="GBP68055.1"/>
    <property type="molecule type" value="Genomic_DNA"/>
</dbReference>
<feature type="compositionally biased region" description="Pro residues" evidence="1">
    <location>
        <begin position="83"/>
        <end position="93"/>
    </location>
</feature>
<accession>A0A4C1Y0X0</accession>
<dbReference type="AlphaFoldDB" id="A0A4C1Y0X0"/>
<evidence type="ECO:0000313" key="2">
    <source>
        <dbReference type="EMBL" id="GBP68055.1"/>
    </source>
</evidence>
<keyword evidence="3" id="KW-1185">Reference proteome</keyword>
<evidence type="ECO:0000313" key="3">
    <source>
        <dbReference type="Proteomes" id="UP000299102"/>
    </source>
</evidence>
<protein>
    <submittedName>
        <fullName evidence="2">Uncharacterized protein</fullName>
    </submittedName>
</protein>
<dbReference type="Proteomes" id="UP000299102">
    <property type="component" value="Unassembled WGS sequence"/>
</dbReference>
<feature type="region of interest" description="Disordered" evidence="1">
    <location>
        <begin position="83"/>
        <end position="116"/>
    </location>
</feature>